<dbReference type="InterPro" id="IPR002213">
    <property type="entry name" value="UDP_glucos_trans"/>
</dbReference>
<keyword evidence="4" id="KW-0472">Membrane</keyword>
<evidence type="ECO:0000313" key="7">
    <source>
        <dbReference type="Proteomes" id="UP001153737"/>
    </source>
</evidence>
<evidence type="ECO:0000256" key="5">
    <source>
        <dbReference type="SAM" id="SignalP"/>
    </source>
</evidence>
<evidence type="ECO:0000256" key="2">
    <source>
        <dbReference type="ARBA" id="ARBA00022676"/>
    </source>
</evidence>
<dbReference type="AlphaFoldDB" id="A0A9N9SFS0"/>
<dbReference type="PANTHER" id="PTHR48043">
    <property type="entry name" value="EG:EG0003.4 PROTEIN-RELATED"/>
    <property type="match status" value="1"/>
</dbReference>
<accession>A0A9N9SFS0</accession>
<gene>
    <name evidence="6" type="ORF">PHAECO_LOCUS7997</name>
</gene>
<keyword evidence="5" id="KW-0732">Signal</keyword>
<dbReference type="EMBL" id="OU896710">
    <property type="protein sequence ID" value="CAG9821215.1"/>
    <property type="molecule type" value="Genomic_DNA"/>
</dbReference>
<dbReference type="Proteomes" id="UP001153737">
    <property type="component" value="Chromosome 4"/>
</dbReference>
<dbReference type="OrthoDB" id="5835829at2759"/>
<evidence type="ECO:0000313" key="6">
    <source>
        <dbReference type="EMBL" id="CAG9821215.1"/>
    </source>
</evidence>
<keyword evidence="2" id="KW-0328">Glycosyltransferase</keyword>
<protein>
    <recommendedName>
        <fullName evidence="8">UDP-glucuronosyltransferase</fullName>
    </recommendedName>
</protein>
<dbReference type="SUPFAM" id="SSF53756">
    <property type="entry name" value="UDP-Glycosyltransferase/glycogen phosphorylase"/>
    <property type="match status" value="1"/>
</dbReference>
<evidence type="ECO:0000256" key="1">
    <source>
        <dbReference type="ARBA" id="ARBA00009995"/>
    </source>
</evidence>
<evidence type="ECO:0000256" key="3">
    <source>
        <dbReference type="ARBA" id="ARBA00022679"/>
    </source>
</evidence>
<reference evidence="6" key="2">
    <citation type="submission" date="2022-10" db="EMBL/GenBank/DDBJ databases">
        <authorList>
            <consortium name="ENA_rothamsted_submissions"/>
            <consortium name="culmorum"/>
            <person name="King R."/>
        </authorList>
    </citation>
    <scope>NUCLEOTIDE SEQUENCE</scope>
</reference>
<evidence type="ECO:0000256" key="4">
    <source>
        <dbReference type="SAM" id="Phobius"/>
    </source>
</evidence>
<dbReference type="Pfam" id="PF00201">
    <property type="entry name" value="UDPGT"/>
    <property type="match status" value="1"/>
</dbReference>
<feature type="chain" id="PRO_5040110273" description="UDP-glucuronosyltransferase" evidence="5">
    <location>
        <begin position="25"/>
        <end position="512"/>
    </location>
</feature>
<organism evidence="6 7">
    <name type="scientific">Phaedon cochleariae</name>
    <name type="common">Mustard beetle</name>
    <dbReference type="NCBI Taxonomy" id="80249"/>
    <lineage>
        <taxon>Eukaryota</taxon>
        <taxon>Metazoa</taxon>
        <taxon>Ecdysozoa</taxon>
        <taxon>Arthropoda</taxon>
        <taxon>Hexapoda</taxon>
        <taxon>Insecta</taxon>
        <taxon>Pterygota</taxon>
        <taxon>Neoptera</taxon>
        <taxon>Endopterygota</taxon>
        <taxon>Coleoptera</taxon>
        <taxon>Polyphaga</taxon>
        <taxon>Cucujiformia</taxon>
        <taxon>Chrysomeloidea</taxon>
        <taxon>Chrysomelidae</taxon>
        <taxon>Chrysomelinae</taxon>
        <taxon>Chrysomelini</taxon>
        <taxon>Phaedon</taxon>
    </lineage>
</organism>
<dbReference type="CDD" id="cd03784">
    <property type="entry name" value="GT1_Gtf-like"/>
    <property type="match status" value="1"/>
</dbReference>
<keyword evidence="3" id="KW-0808">Transferase</keyword>
<proteinExistence type="inferred from homology"/>
<dbReference type="GO" id="GO:0008194">
    <property type="term" value="F:UDP-glycosyltransferase activity"/>
    <property type="evidence" value="ECO:0007669"/>
    <property type="project" value="InterPro"/>
</dbReference>
<keyword evidence="4" id="KW-0812">Transmembrane</keyword>
<dbReference type="InterPro" id="IPR050271">
    <property type="entry name" value="UDP-glycosyltransferase"/>
</dbReference>
<name>A0A9N9SFS0_PHACE</name>
<keyword evidence="7" id="KW-1185">Reference proteome</keyword>
<feature type="signal peptide" evidence="5">
    <location>
        <begin position="1"/>
        <end position="24"/>
    </location>
</feature>
<reference evidence="6" key="1">
    <citation type="submission" date="2022-01" db="EMBL/GenBank/DDBJ databases">
        <authorList>
            <person name="King R."/>
        </authorList>
    </citation>
    <scope>NUCLEOTIDE SEQUENCE</scope>
</reference>
<sequence>MSKNSKTSWHFVSFLLWTAVSTESSRILFVFQFPSFSHQIAYQPLWRELSLRGHQVTVVTPYPLKDASLVNLTEIHISNIGEPLKTSMAKDASSTEIMKDFYATSAKLMEVVLAHPDVIELYTDPSKTFDLIVTECMHPGMYSLAAKFRAAIIGVSSQGVDVATHSSLGNPIHPVLFPDLILADQDELNWRQKLHSIYFSLWLLYYYNYVVVPEADSIARKYLGEDLPYLGDIGRDVSLIFTSTNPVIYRVRPDVPTVVTLGQMHLRPPKPLSKVLQDILDNSQNGVVYFSLGSNMNSSELKKTLQKVIVEAIASLPYTVLWKVDTGKENLPDMPENIIVQEWFPQQDLLAHPNIRVFVTQGDLQSIEEAIIRGVPMVGLPFLGEQAMNVKKMSKAGIGLEVDPSTATIGELRAAIMEVAQNRKYRLRIQESSKILDDQPMTSLEKAVWWTEYVIRHNGTKILRSPTADSPWWEYFLLDILGIFVIVLFICYKMMRYLLKLVNVGKNKVKVN</sequence>
<feature type="transmembrane region" description="Helical" evidence="4">
    <location>
        <begin position="472"/>
        <end position="492"/>
    </location>
</feature>
<comment type="similarity">
    <text evidence="1">Belongs to the UDP-glycosyltransferase family.</text>
</comment>
<evidence type="ECO:0008006" key="8">
    <source>
        <dbReference type="Google" id="ProtNLM"/>
    </source>
</evidence>
<dbReference type="FunFam" id="3.40.50.2000:FF:000050">
    <property type="entry name" value="UDP-glucuronosyltransferase"/>
    <property type="match status" value="1"/>
</dbReference>
<dbReference type="Gene3D" id="3.40.50.2000">
    <property type="entry name" value="Glycogen Phosphorylase B"/>
    <property type="match status" value="2"/>
</dbReference>
<dbReference type="PANTHER" id="PTHR48043:SF159">
    <property type="entry name" value="EG:EG0003.4 PROTEIN-RELATED"/>
    <property type="match status" value="1"/>
</dbReference>
<keyword evidence="4" id="KW-1133">Transmembrane helix</keyword>